<evidence type="ECO:0000256" key="1">
    <source>
        <dbReference type="SAM" id="MobiDB-lite"/>
    </source>
</evidence>
<dbReference type="GO" id="GO:0071218">
    <property type="term" value="P:cellular response to misfolded protein"/>
    <property type="evidence" value="ECO:0007669"/>
    <property type="project" value="TreeGrafter"/>
</dbReference>
<dbReference type="GO" id="GO:0005789">
    <property type="term" value="C:endoplasmic reticulum membrane"/>
    <property type="evidence" value="ECO:0007669"/>
    <property type="project" value="TreeGrafter"/>
</dbReference>
<dbReference type="Gene3D" id="1.10.287.110">
    <property type="entry name" value="DnaJ domain"/>
    <property type="match status" value="1"/>
</dbReference>
<accession>A0A9P6D662</accession>
<dbReference type="InterPro" id="IPR036869">
    <property type="entry name" value="J_dom_sf"/>
</dbReference>
<sequence length="337" mass="37181">MFSYALSTASTYFHLPIDEEEDADIENYERKYLTWVAEPSGSGTKHTSTDNTSSSSSSSSSSSAVSSAEAADVLVRMVLATDDLYQILGLDKSASLDKMSLRRAYLARSKACHPDKFPDNPDATHAFQKVAVAYDVLSKPHLRRVYDARPPSAAFDVFATRPMGHAEETFRGVVLGVFNDFLDGDLEVIRTLLKAINDINPSIKLGEEGINSVLVTLEAIRERALTCRTCIYALHTELTRLLEVQHAFRALSYFDVLGRSRLTIRLTRITLSLPIALERALAAEASFEASNRRGEDSAVDGQGNRKAIDAPLLFPRHVTLLIRGVDGALEKMEKILK</sequence>
<dbReference type="Pfam" id="PF00226">
    <property type="entry name" value="DnaJ"/>
    <property type="match status" value="1"/>
</dbReference>
<evidence type="ECO:0000313" key="4">
    <source>
        <dbReference type="Proteomes" id="UP000807469"/>
    </source>
</evidence>
<feature type="compositionally biased region" description="Low complexity" evidence="1">
    <location>
        <begin position="53"/>
        <end position="62"/>
    </location>
</feature>
<keyword evidence="4" id="KW-1185">Reference proteome</keyword>
<proteinExistence type="predicted"/>
<dbReference type="SMART" id="SM00271">
    <property type="entry name" value="DnaJ"/>
    <property type="match status" value="1"/>
</dbReference>
<comment type="caution">
    <text evidence="3">The sequence shown here is derived from an EMBL/GenBank/DDBJ whole genome shotgun (WGS) entry which is preliminary data.</text>
</comment>
<dbReference type="PANTHER" id="PTHR43908">
    <property type="entry name" value="AT29763P-RELATED"/>
    <property type="match status" value="1"/>
</dbReference>
<dbReference type="InterPro" id="IPR051100">
    <property type="entry name" value="DnaJ_subfamily_B/C"/>
</dbReference>
<dbReference type="AlphaFoldDB" id="A0A9P6D662"/>
<dbReference type="PRINTS" id="PR00625">
    <property type="entry name" value="JDOMAIN"/>
</dbReference>
<dbReference type="PANTHER" id="PTHR43908:SF3">
    <property type="entry name" value="AT29763P-RELATED"/>
    <property type="match status" value="1"/>
</dbReference>
<feature type="region of interest" description="Disordered" evidence="1">
    <location>
        <begin position="39"/>
        <end position="62"/>
    </location>
</feature>
<reference evidence="3" key="1">
    <citation type="submission" date="2020-11" db="EMBL/GenBank/DDBJ databases">
        <authorList>
            <consortium name="DOE Joint Genome Institute"/>
            <person name="Ahrendt S."/>
            <person name="Riley R."/>
            <person name="Andreopoulos W."/>
            <person name="Labutti K."/>
            <person name="Pangilinan J."/>
            <person name="Ruiz-Duenas F.J."/>
            <person name="Barrasa J.M."/>
            <person name="Sanchez-Garcia M."/>
            <person name="Camarero S."/>
            <person name="Miyauchi S."/>
            <person name="Serrano A."/>
            <person name="Linde D."/>
            <person name="Babiker R."/>
            <person name="Drula E."/>
            <person name="Ayuso-Fernandez I."/>
            <person name="Pacheco R."/>
            <person name="Padilla G."/>
            <person name="Ferreira P."/>
            <person name="Barriuso J."/>
            <person name="Kellner H."/>
            <person name="Castanera R."/>
            <person name="Alfaro M."/>
            <person name="Ramirez L."/>
            <person name="Pisabarro A.G."/>
            <person name="Kuo A."/>
            <person name="Tritt A."/>
            <person name="Lipzen A."/>
            <person name="He G."/>
            <person name="Yan M."/>
            <person name="Ng V."/>
            <person name="Cullen D."/>
            <person name="Martin F."/>
            <person name="Rosso M.-N."/>
            <person name="Henrissat B."/>
            <person name="Hibbett D."/>
            <person name="Martinez A.T."/>
            <person name="Grigoriev I.V."/>
        </authorList>
    </citation>
    <scope>NUCLEOTIDE SEQUENCE</scope>
    <source>
        <strain evidence="3">CIRM-BRFM 674</strain>
    </source>
</reference>
<organism evidence="3 4">
    <name type="scientific">Pholiota conissans</name>
    <dbReference type="NCBI Taxonomy" id="109636"/>
    <lineage>
        <taxon>Eukaryota</taxon>
        <taxon>Fungi</taxon>
        <taxon>Dikarya</taxon>
        <taxon>Basidiomycota</taxon>
        <taxon>Agaricomycotina</taxon>
        <taxon>Agaricomycetes</taxon>
        <taxon>Agaricomycetidae</taxon>
        <taxon>Agaricales</taxon>
        <taxon>Agaricineae</taxon>
        <taxon>Strophariaceae</taxon>
        <taxon>Pholiota</taxon>
    </lineage>
</organism>
<feature type="domain" description="J" evidence="2">
    <location>
        <begin position="83"/>
        <end position="150"/>
    </location>
</feature>
<protein>
    <submittedName>
        <fullName evidence="3">DnaJ-domain-containing protein</fullName>
    </submittedName>
</protein>
<name>A0A9P6D662_9AGAR</name>
<dbReference type="GO" id="GO:0030544">
    <property type="term" value="F:Hsp70 protein binding"/>
    <property type="evidence" value="ECO:0007669"/>
    <property type="project" value="TreeGrafter"/>
</dbReference>
<evidence type="ECO:0000259" key="2">
    <source>
        <dbReference type="PROSITE" id="PS50076"/>
    </source>
</evidence>
<feature type="compositionally biased region" description="Polar residues" evidence="1">
    <location>
        <begin position="41"/>
        <end position="52"/>
    </location>
</feature>
<gene>
    <name evidence="3" type="ORF">BDN70DRAFT_871671</name>
</gene>
<dbReference type="EMBL" id="MU155137">
    <property type="protein sequence ID" value="KAF9485259.1"/>
    <property type="molecule type" value="Genomic_DNA"/>
</dbReference>
<dbReference type="OrthoDB" id="259708at2759"/>
<dbReference type="SUPFAM" id="SSF46565">
    <property type="entry name" value="Chaperone J-domain"/>
    <property type="match status" value="1"/>
</dbReference>
<dbReference type="InterPro" id="IPR001623">
    <property type="entry name" value="DnaJ_domain"/>
</dbReference>
<dbReference type="PROSITE" id="PS50076">
    <property type="entry name" value="DNAJ_2"/>
    <property type="match status" value="1"/>
</dbReference>
<evidence type="ECO:0000313" key="3">
    <source>
        <dbReference type="EMBL" id="KAF9485259.1"/>
    </source>
</evidence>
<dbReference type="CDD" id="cd06257">
    <property type="entry name" value="DnaJ"/>
    <property type="match status" value="1"/>
</dbReference>
<dbReference type="Proteomes" id="UP000807469">
    <property type="component" value="Unassembled WGS sequence"/>
</dbReference>